<organism evidence="1">
    <name type="scientific">Rhizophora mucronata</name>
    <name type="common">Asiatic mangrove</name>
    <dbReference type="NCBI Taxonomy" id="61149"/>
    <lineage>
        <taxon>Eukaryota</taxon>
        <taxon>Viridiplantae</taxon>
        <taxon>Streptophyta</taxon>
        <taxon>Embryophyta</taxon>
        <taxon>Tracheophyta</taxon>
        <taxon>Spermatophyta</taxon>
        <taxon>Magnoliopsida</taxon>
        <taxon>eudicotyledons</taxon>
        <taxon>Gunneridae</taxon>
        <taxon>Pentapetalae</taxon>
        <taxon>rosids</taxon>
        <taxon>fabids</taxon>
        <taxon>Malpighiales</taxon>
        <taxon>Rhizophoraceae</taxon>
        <taxon>Rhizophora</taxon>
    </lineage>
</organism>
<dbReference type="EMBL" id="GGEC01024480">
    <property type="protein sequence ID" value="MBX04964.1"/>
    <property type="molecule type" value="Transcribed_RNA"/>
</dbReference>
<accession>A0A2P2KGW9</accession>
<reference evidence="1" key="1">
    <citation type="submission" date="2018-02" db="EMBL/GenBank/DDBJ databases">
        <title>Rhizophora mucronata_Transcriptome.</title>
        <authorList>
            <person name="Meera S.P."/>
            <person name="Sreeshan A."/>
            <person name="Augustine A."/>
        </authorList>
    </citation>
    <scope>NUCLEOTIDE SEQUENCE</scope>
    <source>
        <tissue evidence="1">Leaf</tissue>
    </source>
</reference>
<evidence type="ECO:0000313" key="1">
    <source>
        <dbReference type="EMBL" id="MBX04964.1"/>
    </source>
</evidence>
<protein>
    <submittedName>
        <fullName evidence="1">Uncharacterized protein</fullName>
    </submittedName>
</protein>
<sequence length="26" mass="3278">MSLFFFFLIFDRSNEFIVFFYFSLLS</sequence>
<name>A0A2P2KGW9_RHIMU</name>
<dbReference type="AlphaFoldDB" id="A0A2P2KGW9"/>
<proteinExistence type="predicted"/>